<dbReference type="InterPro" id="IPR018674">
    <property type="entry name" value="DUF2142_membrane"/>
</dbReference>
<dbReference type="Pfam" id="PF09913">
    <property type="entry name" value="DUF2142"/>
    <property type="match status" value="1"/>
</dbReference>
<sequence length="505" mass="53740">MTSRRVGADIAVFAVLLGLLLTWTIGMPLFASPDEPAHLYKAYGTAHGQATGERLSEEMSNIRRFEVPEEMGQSPGIMCWIFQAEVPVSCETPGRVGAGESTAAVYPPFWYGVVGGGARLLDQDTSQRAYRAIGAALCAALIAAAIAVARRSPAGRTSPLLLLGLAPMTLFLSGSVNPNGFEVAGFLLLWTLCLHAGHERAPTRLGGLLVGGVAAMLLLSRFASAIWLLAGAVVVAVVLGVAGVRRFLVRPFLVPALGITAAAVVVLVAWSRYAGAEAEDPRLATDASTWDVVQASWERTPEYLRQMVGILGWLDTRLPWFVYLLFALVTVVAIAGAVLSREPRLLVATALVAAGVIVVPIAVNVVTARSAGLIWQGRYTLPLFAMLSVLGMLGWQRWLDRRPAEIGRRVSVGIGVVVASCFVVAEVAAFWQMLRRFSVGASGKVWLDEPLPWRPSVAPLTLIAINAVLVVVLAVLVVMSASERRPALGGAGMPDRASEPDRPES</sequence>
<name>A0A6J6G0J3_9ZZZZ</name>
<keyword evidence="2" id="KW-1133">Transmembrane helix</keyword>
<feature type="region of interest" description="Disordered" evidence="1">
    <location>
        <begin position="486"/>
        <end position="505"/>
    </location>
</feature>
<keyword evidence="2" id="KW-0812">Transmembrane</keyword>
<dbReference type="AlphaFoldDB" id="A0A6J6G0J3"/>
<reference evidence="3" key="1">
    <citation type="submission" date="2020-05" db="EMBL/GenBank/DDBJ databases">
        <authorList>
            <person name="Chiriac C."/>
            <person name="Salcher M."/>
            <person name="Ghai R."/>
            <person name="Kavagutti S V."/>
        </authorList>
    </citation>
    <scope>NUCLEOTIDE SEQUENCE</scope>
</reference>
<feature type="transmembrane region" description="Helical" evidence="2">
    <location>
        <begin position="379"/>
        <end position="398"/>
    </location>
</feature>
<keyword evidence="2" id="KW-0472">Membrane</keyword>
<organism evidence="3">
    <name type="scientific">freshwater metagenome</name>
    <dbReference type="NCBI Taxonomy" id="449393"/>
    <lineage>
        <taxon>unclassified sequences</taxon>
        <taxon>metagenomes</taxon>
        <taxon>ecological metagenomes</taxon>
    </lineage>
</organism>
<protein>
    <submittedName>
        <fullName evidence="3">Unannotated protein</fullName>
    </submittedName>
</protein>
<feature type="transmembrane region" description="Helical" evidence="2">
    <location>
        <begin position="410"/>
        <end position="431"/>
    </location>
</feature>
<feature type="transmembrane region" description="Helical" evidence="2">
    <location>
        <begin position="252"/>
        <end position="273"/>
    </location>
</feature>
<evidence type="ECO:0000256" key="1">
    <source>
        <dbReference type="SAM" id="MobiDB-lite"/>
    </source>
</evidence>
<evidence type="ECO:0000313" key="3">
    <source>
        <dbReference type="EMBL" id="CAB4594802.1"/>
    </source>
</evidence>
<feature type="transmembrane region" description="Helical" evidence="2">
    <location>
        <begin position="205"/>
        <end position="220"/>
    </location>
</feature>
<feature type="compositionally biased region" description="Basic and acidic residues" evidence="1">
    <location>
        <begin position="496"/>
        <end position="505"/>
    </location>
</feature>
<feature type="transmembrane region" description="Helical" evidence="2">
    <location>
        <begin position="320"/>
        <end position="339"/>
    </location>
</feature>
<feature type="transmembrane region" description="Helical" evidence="2">
    <location>
        <begin position="129"/>
        <end position="148"/>
    </location>
</feature>
<accession>A0A6J6G0J3</accession>
<feature type="transmembrane region" description="Helical" evidence="2">
    <location>
        <begin position="226"/>
        <end position="245"/>
    </location>
</feature>
<proteinExistence type="predicted"/>
<feature type="transmembrane region" description="Helical" evidence="2">
    <location>
        <begin position="12"/>
        <end position="31"/>
    </location>
</feature>
<gene>
    <name evidence="3" type="ORF">UFOPK1493_03942</name>
</gene>
<evidence type="ECO:0000256" key="2">
    <source>
        <dbReference type="SAM" id="Phobius"/>
    </source>
</evidence>
<dbReference type="EMBL" id="CAEZSR010000261">
    <property type="protein sequence ID" value="CAB4594802.1"/>
    <property type="molecule type" value="Genomic_DNA"/>
</dbReference>
<feature type="transmembrane region" description="Helical" evidence="2">
    <location>
        <begin position="457"/>
        <end position="478"/>
    </location>
</feature>
<feature type="transmembrane region" description="Helical" evidence="2">
    <location>
        <begin position="346"/>
        <end position="367"/>
    </location>
</feature>